<protein>
    <recommendedName>
        <fullName evidence="9">Chaperonin GroEL</fullName>
        <ecNumber evidence="9">5.6.1.7</ecNumber>
    </recommendedName>
    <alternativeName>
        <fullName evidence="9">60 kDa chaperonin</fullName>
    </alternativeName>
    <alternativeName>
        <fullName evidence="9">Chaperonin-60</fullName>
        <shortName evidence="9">Cpn60</shortName>
    </alternativeName>
</protein>
<dbReference type="GO" id="GO:0042603">
    <property type="term" value="C:capsule"/>
    <property type="evidence" value="ECO:0007669"/>
    <property type="project" value="UniProtKB-SubCell"/>
</dbReference>
<dbReference type="InterPro" id="IPR001844">
    <property type="entry name" value="Cpn60/GroEL"/>
</dbReference>
<keyword evidence="7 9" id="KW-0413">Isomerase</keyword>
<dbReference type="SUPFAM" id="SSF54849">
    <property type="entry name" value="GroEL-intermediate domain like"/>
    <property type="match status" value="1"/>
</dbReference>
<evidence type="ECO:0000256" key="6">
    <source>
        <dbReference type="ARBA" id="ARBA00023186"/>
    </source>
</evidence>
<comment type="similarity">
    <text evidence="3 9 10">Belongs to the chaperonin (HSP60) family.</text>
</comment>
<dbReference type="Gene3D" id="1.10.560.10">
    <property type="entry name" value="GroEL-like equatorial domain"/>
    <property type="match status" value="1"/>
</dbReference>
<dbReference type="GO" id="GO:0051082">
    <property type="term" value="F:unfolded protein binding"/>
    <property type="evidence" value="ECO:0007669"/>
    <property type="project" value="UniProtKB-UniRule"/>
</dbReference>
<dbReference type="NCBIfam" id="NF000592">
    <property type="entry name" value="PRK00013.1"/>
    <property type="match status" value="1"/>
</dbReference>
<keyword evidence="9" id="KW-0963">Cytoplasm</keyword>
<reference evidence="13 14" key="1">
    <citation type="submission" date="2020-11" db="EMBL/GenBank/DDBJ databases">
        <title>Corynebacterium sp. MC1420.</title>
        <authorList>
            <person name="Zhou J."/>
        </authorList>
    </citation>
    <scope>NUCLEOTIDE SEQUENCE [LARGE SCALE GENOMIC DNA]</scope>
    <source>
        <strain evidence="13 14">MC1420</strain>
    </source>
</reference>
<feature type="binding site" evidence="9">
    <location>
        <position position="498"/>
    </location>
    <ligand>
        <name>ATP</name>
        <dbReference type="ChEBI" id="CHEBI:30616"/>
    </ligand>
</feature>
<dbReference type="FunFam" id="3.50.7.10:FF:000001">
    <property type="entry name" value="60 kDa chaperonin"/>
    <property type="match status" value="1"/>
</dbReference>
<dbReference type="NCBIfam" id="NF009488">
    <property type="entry name" value="PRK12850.1"/>
    <property type="match status" value="1"/>
</dbReference>
<dbReference type="SUPFAM" id="SSF48592">
    <property type="entry name" value="GroEL equatorial domain-like"/>
    <property type="match status" value="1"/>
</dbReference>
<comment type="subcellular location">
    <subcellularLocation>
        <location evidence="2">Cell surface</location>
    </subcellularLocation>
    <subcellularLocation>
        <location evidence="9">Cytoplasm</location>
    </subcellularLocation>
    <subcellularLocation>
        <location evidence="8">Secreted</location>
        <location evidence="8">Capsule</location>
    </subcellularLocation>
    <subcellularLocation>
        <location evidence="1">Secreted</location>
        <location evidence="1">Cell wall</location>
    </subcellularLocation>
</comment>
<dbReference type="NCBIfam" id="NF009487">
    <property type="entry name" value="PRK12849.1"/>
    <property type="match status" value="1"/>
</dbReference>
<evidence type="ECO:0000256" key="7">
    <source>
        <dbReference type="ARBA" id="ARBA00023235"/>
    </source>
</evidence>
<comment type="function">
    <text evidence="9 11">Together with its co-chaperonin GroES, plays an essential role in assisting protein folding. The GroEL-GroES system forms a nano-cage that allows encapsulation of the non-native substrate proteins and provides a physical environment optimized to promote and accelerate protein folding.</text>
</comment>
<keyword evidence="5 9" id="KW-0067">ATP-binding</keyword>
<dbReference type="GO" id="GO:0009986">
    <property type="term" value="C:cell surface"/>
    <property type="evidence" value="ECO:0007669"/>
    <property type="project" value="UniProtKB-SubCell"/>
</dbReference>
<dbReference type="RefSeq" id="WP_165002309.1">
    <property type="nucleotide sequence ID" value="NZ_CP064955.1"/>
</dbReference>
<keyword evidence="6 9" id="KW-0143">Chaperone</keyword>
<dbReference type="AlphaFoldDB" id="A0A7T0KLW9"/>
<dbReference type="GO" id="GO:0016853">
    <property type="term" value="F:isomerase activity"/>
    <property type="evidence" value="ECO:0007669"/>
    <property type="project" value="UniProtKB-KW"/>
</dbReference>
<dbReference type="GO" id="GO:0009408">
    <property type="term" value="P:response to heat"/>
    <property type="evidence" value="ECO:0007669"/>
    <property type="project" value="UniProtKB-ARBA"/>
</dbReference>
<keyword evidence="14" id="KW-1185">Reference proteome</keyword>
<evidence type="ECO:0000256" key="3">
    <source>
        <dbReference type="ARBA" id="ARBA00006607"/>
    </source>
</evidence>
<evidence type="ECO:0000256" key="12">
    <source>
        <dbReference type="SAM" id="Coils"/>
    </source>
</evidence>
<dbReference type="GO" id="GO:0042026">
    <property type="term" value="P:protein refolding"/>
    <property type="evidence" value="ECO:0007669"/>
    <property type="project" value="UniProtKB-UniRule"/>
</dbReference>
<feature type="binding site" evidence="9">
    <location>
        <position position="418"/>
    </location>
    <ligand>
        <name>ATP</name>
        <dbReference type="ChEBI" id="CHEBI:30616"/>
    </ligand>
</feature>
<dbReference type="CDD" id="cd03344">
    <property type="entry name" value="GroEL"/>
    <property type="match status" value="1"/>
</dbReference>
<evidence type="ECO:0000313" key="13">
    <source>
        <dbReference type="EMBL" id="QPK83030.1"/>
    </source>
</evidence>
<dbReference type="InterPro" id="IPR027409">
    <property type="entry name" value="GroEL-like_apical_dom_sf"/>
</dbReference>
<evidence type="ECO:0000256" key="9">
    <source>
        <dbReference type="HAMAP-Rule" id="MF_00600"/>
    </source>
</evidence>
<dbReference type="Pfam" id="PF00118">
    <property type="entry name" value="Cpn60_TCP1"/>
    <property type="match status" value="1"/>
</dbReference>
<dbReference type="HAMAP" id="MF_00600">
    <property type="entry name" value="CH60"/>
    <property type="match status" value="1"/>
</dbReference>
<proteinExistence type="inferred from homology"/>
<sequence length="546" mass="57245">MAKMIAFDEEARRSLENGLNTLADAVKVTLGPKGRNVVLEKSWGAPTITNDGVTIAKEIELEDPYEKIGAELVKEVAKKTDDVAGDGTTTATVLAQALVREGLRNVAAGSNPMGIKRGIQAATERVSKYLLETAKEVETQEQIASTAGISAGDSSIGEKIAEAMYAVGNGAVNKESVITVEESNTFGVDLEVTEGMRFDKGFISAYFATDMERGEAVLEDPYILLVSAKISNVKDLLPVLEQVMQSGKPLLIIAEDVEGEALSTLVVNKIRGTFKSVAVKAPGFGDRRKAMLQDLAILTGGQVISEEVGLSLETADLALLGQARKVVITKDETTIVQGAGEQAQIDGRVKQIRAEIENSDSDYDREKLQERLAKLAGGVAVIKVGAATEVELKEQKLRIEDAVRNAKAAVEEGIVAGGGVALLQAAKELEGDLGLEGDEATGVKIVRESLSSPLKQIAFNAGLEPGVVADKVANLPDGQGLNAATGEYVDMMAAGINDPAKVTRSALQNAASIAGLFLTTEAVVADKPEPAGAAGAGMDPEAMGMM</sequence>
<dbReference type="Gene3D" id="3.50.7.10">
    <property type="entry name" value="GroEL"/>
    <property type="match status" value="1"/>
</dbReference>
<dbReference type="Gene3D" id="3.30.260.10">
    <property type="entry name" value="TCP-1-like chaperonin intermediate domain"/>
    <property type="match status" value="1"/>
</dbReference>
<gene>
    <name evidence="9 13" type="primary">groL</name>
    <name evidence="9" type="synonym">groEL</name>
    <name evidence="13" type="ORF">G7Y29_09330</name>
</gene>
<evidence type="ECO:0000256" key="2">
    <source>
        <dbReference type="ARBA" id="ARBA00004241"/>
    </source>
</evidence>
<dbReference type="Proteomes" id="UP000594586">
    <property type="component" value="Chromosome"/>
</dbReference>
<keyword evidence="12" id="KW-0175">Coiled coil</keyword>
<evidence type="ECO:0000256" key="1">
    <source>
        <dbReference type="ARBA" id="ARBA00004191"/>
    </source>
</evidence>
<accession>A0A7T0KLW9</accession>
<dbReference type="SUPFAM" id="SSF52029">
    <property type="entry name" value="GroEL apical domain-like"/>
    <property type="match status" value="1"/>
</dbReference>
<dbReference type="KEGG" id="cqn:G7Y29_09330"/>
<dbReference type="PROSITE" id="PS00296">
    <property type="entry name" value="CHAPERONINS_CPN60"/>
    <property type="match status" value="1"/>
</dbReference>
<dbReference type="InterPro" id="IPR027413">
    <property type="entry name" value="GROEL-like_equatorial_sf"/>
</dbReference>
<evidence type="ECO:0000256" key="4">
    <source>
        <dbReference type="ARBA" id="ARBA00022741"/>
    </source>
</evidence>
<evidence type="ECO:0000256" key="8">
    <source>
        <dbReference type="ARBA" id="ARBA00025702"/>
    </source>
</evidence>
<keyword evidence="4 9" id="KW-0547">Nucleotide-binding</keyword>
<evidence type="ECO:0000256" key="5">
    <source>
        <dbReference type="ARBA" id="ARBA00022840"/>
    </source>
</evidence>
<dbReference type="EMBL" id="CP064955">
    <property type="protein sequence ID" value="QPK83030.1"/>
    <property type="molecule type" value="Genomic_DNA"/>
</dbReference>
<organism evidence="13 14">
    <name type="scientific">Corynebacterium qintianiae</name>
    <dbReference type="NCBI Taxonomy" id="2709392"/>
    <lineage>
        <taxon>Bacteria</taxon>
        <taxon>Bacillati</taxon>
        <taxon>Actinomycetota</taxon>
        <taxon>Actinomycetes</taxon>
        <taxon>Mycobacteriales</taxon>
        <taxon>Corynebacteriaceae</taxon>
        <taxon>Corynebacterium</taxon>
    </lineage>
</organism>
<dbReference type="PANTHER" id="PTHR45633">
    <property type="entry name" value="60 KDA HEAT SHOCK PROTEIN, MITOCHONDRIAL"/>
    <property type="match status" value="1"/>
</dbReference>
<dbReference type="InterPro" id="IPR018370">
    <property type="entry name" value="Chaperonin_Cpn60_CS"/>
</dbReference>
<evidence type="ECO:0000256" key="10">
    <source>
        <dbReference type="RuleBase" id="RU000418"/>
    </source>
</evidence>
<dbReference type="GO" id="GO:0005524">
    <property type="term" value="F:ATP binding"/>
    <property type="evidence" value="ECO:0007669"/>
    <property type="project" value="UniProtKB-UniRule"/>
</dbReference>
<dbReference type="GO" id="GO:0140662">
    <property type="term" value="F:ATP-dependent protein folding chaperone"/>
    <property type="evidence" value="ECO:0007669"/>
    <property type="project" value="InterPro"/>
</dbReference>
<dbReference type="GO" id="GO:0005737">
    <property type="term" value="C:cytoplasm"/>
    <property type="evidence" value="ECO:0007669"/>
    <property type="project" value="UniProtKB-SubCell"/>
</dbReference>
<name>A0A7T0KLW9_9CORY</name>
<dbReference type="InterPro" id="IPR027410">
    <property type="entry name" value="TCP-1-like_intermed_sf"/>
</dbReference>
<feature type="binding site" evidence="9">
    <location>
        <begin position="482"/>
        <end position="484"/>
    </location>
    <ligand>
        <name>ATP</name>
        <dbReference type="ChEBI" id="CHEBI:30616"/>
    </ligand>
</feature>
<dbReference type="InterPro" id="IPR002423">
    <property type="entry name" value="Cpn60/GroEL/TCP-1"/>
</dbReference>
<comment type="subunit">
    <text evidence="9 11">Forms a cylinder of 14 subunits composed of two heptameric rings stacked back-to-back. Interacts with the co-chaperonin GroES.</text>
</comment>
<dbReference type="NCBIfam" id="NF009489">
    <property type="entry name" value="PRK12851.1"/>
    <property type="match status" value="1"/>
</dbReference>
<comment type="caution">
    <text evidence="9">Lacks conserved residue(s) required for the propagation of feature annotation.</text>
</comment>
<evidence type="ECO:0000256" key="11">
    <source>
        <dbReference type="RuleBase" id="RU000419"/>
    </source>
</evidence>
<feature type="binding site" evidence="9">
    <location>
        <begin position="86"/>
        <end position="90"/>
    </location>
    <ligand>
        <name>ATP</name>
        <dbReference type="ChEBI" id="CHEBI:30616"/>
    </ligand>
</feature>
<evidence type="ECO:0000313" key="14">
    <source>
        <dbReference type="Proteomes" id="UP000594586"/>
    </source>
</evidence>
<feature type="coiled-coil region" evidence="12">
    <location>
        <begin position="349"/>
        <end position="412"/>
    </location>
</feature>
<dbReference type="PRINTS" id="PR00298">
    <property type="entry name" value="CHAPERONIN60"/>
</dbReference>
<dbReference type="NCBIfam" id="TIGR02348">
    <property type="entry name" value="GroEL"/>
    <property type="match status" value="1"/>
</dbReference>
<dbReference type="EC" id="5.6.1.7" evidence="9"/>
<feature type="binding site" evidence="9">
    <location>
        <begin position="29"/>
        <end position="32"/>
    </location>
    <ligand>
        <name>ATP</name>
        <dbReference type="ChEBI" id="CHEBI:30616"/>
    </ligand>
</feature>